<feature type="non-terminal residue" evidence="5">
    <location>
        <position position="145"/>
    </location>
</feature>
<dbReference type="InterPro" id="IPR036770">
    <property type="entry name" value="Ankyrin_rpt-contain_sf"/>
</dbReference>
<dbReference type="PROSITE" id="PS50297">
    <property type="entry name" value="ANK_REP_REGION"/>
    <property type="match status" value="1"/>
</dbReference>
<dbReference type="Pfam" id="PF12796">
    <property type="entry name" value="Ank_2"/>
    <property type="match status" value="1"/>
</dbReference>
<dbReference type="AlphaFoldDB" id="A0A812WHU1"/>
<dbReference type="SUPFAM" id="SSF48403">
    <property type="entry name" value="Ankyrin repeat"/>
    <property type="match status" value="1"/>
</dbReference>
<evidence type="ECO:0000256" key="4">
    <source>
        <dbReference type="SAM" id="SignalP"/>
    </source>
</evidence>
<evidence type="ECO:0000313" key="6">
    <source>
        <dbReference type="Proteomes" id="UP000601435"/>
    </source>
</evidence>
<keyword evidence="1" id="KW-0677">Repeat</keyword>
<comment type="caution">
    <text evidence="5">The sequence shown here is derived from an EMBL/GenBank/DDBJ whole genome shotgun (WGS) entry which is preliminary data.</text>
</comment>
<organism evidence="5 6">
    <name type="scientific">Symbiodinium necroappetens</name>
    <dbReference type="NCBI Taxonomy" id="1628268"/>
    <lineage>
        <taxon>Eukaryota</taxon>
        <taxon>Sar</taxon>
        <taxon>Alveolata</taxon>
        <taxon>Dinophyceae</taxon>
        <taxon>Suessiales</taxon>
        <taxon>Symbiodiniaceae</taxon>
        <taxon>Symbiodinium</taxon>
    </lineage>
</organism>
<dbReference type="PANTHER" id="PTHR24198">
    <property type="entry name" value="ANKYRIN REPEAT AND PROTEIN KINASE DOMAIN-CONTAINING PROTEIN"/>
    <property type="match status" value="1"/>
</dbReference>
<proteinExistence type="predicted"/>
<sequence length="145" mass="15178">MASMQRFIAMCLMGTVSSLRPESLSAGDLHTAVSKGQVGAVAVLVADGRDVNGLQDGITPLGIACGKGNQLLVEALLENRADPNMKTGPHQKKELPLGIAAYAQNYDLGVVKALLKAKADAGASDDHKYSALLYARMRGRTAVAE</sequence>
<evidence type="ECO:0000256" key="2">
    <source>
        <dbReference type="ARBA" id="ARBA00023043"/>
    </source>
</evidence>
<dbReference type="Gene3D" id="1.25.40.20">
    <property type="entry name" value="Ankyrin repeat-containing domain"/>
    <property type="match status" value="1"/>
</dbReference>
<dbReference type="PROSITE" id="PS50088">
    <property type="entry name" value="ANK_REPEAT"/>
    <property type="match status" value="1"/>
</dbReference>
<name>A0A812WHU1_9DINO</name>
<dbReference type="InterPro" id="IPR002110">
    <property type="entry name" value="Ankyrin_rpt"/>
</dbReference>
<keyword evidence="6" id="KW-1185">Reference proteome</keyword>
<feature type="chain" id="PRO_5032732310" evidence="4">
    <location>
        <begin position="19"/>
        <end position="145"/>
    </location>
</feature>
<reference evidence="5" key="1">
    <citation type="submission" date="2021-02" db="EMBL/GenBank/DDBJ databases">
        <authorList>
            <person name="Dougan E. K."/>
            <person name="Rhodes N."/>
            <person name="Thang M."/>
            <person name="Chan C."/>
        </authorList>
    </citation>
    <scope>NUCLEOTIDE SEQUENCE</scope>
</reference>
<feature type="repeat" description="ANK" evidence="3">
    <location>
        <begin position="56"/>
        <end position="88"/>
    </location>
</feature>
<evidence type="ECO:0000313" key="5">
    <source>
        <dbReference type="EMBL" id="CAE7685784.1"/>
    </source>
</evidence>
<dbReference type="EMBL" id="CAJNJA010033966">
    <property type="protein sequence ID" value="CAE7685784.1"/>
    <property type="molecule type" value="Genomic_DNA"/>
</dbReference>
<dbReference type="PANTHER" id="PTHR24198:SF165">
    <property type="entry name" value="ANKYRIN REPEAT-CONTAINING PROTEIN-RELATED"/>
    <property type="match status" value="1"/>
</dbReference>
<dbReference type="Proteomes" id="UP000601435">
    <property type="component" value="Unassembled WGS sequence"/>
</dbReference>
<keyword evidence="2 3" id="KW-0040">ANK repeat</keyword>
<protein>
    <submittedName>
        <fullName evidence="5">ANKDD1B protein</fullName>
    </submittedName>
</protein>
<keyword evidence="4" id="KW-0732">Signal</keyword>
<evidence type="ECO:0000256" key="1">
    <source>
        <dbReference type="ARBA" id="ARBA00022737"/>
    </source>
</evidence>
<dbReference type="OrthoDB" id="165259at2759"/>
<gene>
    <name evidence="5" type="primary">ANKDD1B</name>
    <name evidence="5" type="ORF">SNEC2469_LOCUS19750</name>
</gene>
<dbReference type="SMART" id="SM00248">
    <property type="entry name" value="ANK"/>
    <property type="match status" value="3"/>
</dbReference>
<accession>A0A812WHU1</accession>
<feature type="signal peptide" evidence="4">
    <location>
        <begin position="1"/>
        <end position="18"/>
    </location>
</feature>
<evidence type="ECO:0000256" key="3">
    <source>
        <dbReference type="PROSITE-ProRule" id="PRU00023"/>
    </source>
</evidence>